<evidence type="ECO:0000313" key="2">
    <source>
        <dbReference type="Proteomes" id="UP000784294"/>
    </source>
</evidence>
<keyword evidence="2" id="KW-1185">Reference proteome</keyword>
<reference evidence="1" key="1">
    <citation type="submission" date="2018-11" db="EMBL/GenBank/DDBJ databases">
        <authorList>
            <consortium name="Pathogen Informatics"/>
        </authorList>
    </citation>
    <scope>NUCLEOTIDE SEQUENCE</scope>
</reference>
<feature type="non-terminal residue" evidence="1">
    <location>
        <position position="83"/>
    </location>
</feature>
<accession>A0A3S5AF71</accession>
<name>A0A3S5AF71_9PLAT</name>
<protein>
    <submittedName>
        <fullName evidence="1">Uncharacterized protein</fullName>
    </submittedName>
</protein>
<dbReference type="Proteomes" id="UP000784294">
    <property type="component" value="Unassembled WGS sequence"/>
</dbReference>
<gene>
    <name evidence="1" type="ORF">PXEA_LOCUS15831</name>
</gene>
<evidence type="ECO:0000313" key="1">
    <source>
        <dbReference type="EMBL" id="VEL22391.1"/>
    </source>
</evidence>
<dbReference type="AlphaFoldDB" id="A0A3S5AF71"/>
<dbReference type="EMBL" id="CAAALY010056166">
    <property type="protein sequence ID" value="VEL22391.1"/>
    <property type="molecule type" value="Genomic_DNA"/>
</dbReference>
<proteinExistence type="predicted"/>
<organism evidence="1 2">
    <name type="scientific">Protopolystoma xenopodis</name>
    <dbReference type="NCBI Taxonomy" id="117903"/>
    <lineage>
        <taxon>Eukaryota</taxon>
        <taxon>Metazoa</taxon>
        <taxon>Spiralia</taxon>
        <taxon>Lophotrochozoa</taxon>
        <taxon>Platyhelminthes</taxon>
        <taxon>Monogenea</taxon>
        <taxon>Polyopisthocotylea</taxon>
        <taxon>Polystomatidea</taxon>
        <taxon>Polystomatidae</taxon>
        <taxon>Protopolystoma</taxon>
    </lineage>
</organism>
<comment type="caution">
    <text evidence="1">The sequence shown here is derived from an EMBL/GenBank/DDBJ whole genome shotgun (WGS) entry which is preliminary data.</text>
</comment>
<sequence>MGQVVLSSDQAAAHQTILTSERTVGQSDNPSQDRITSSGCFTLTDCSSQDGIIFTSASNTAAAGPSASAPLLDDDARLTLWGN</sequence>